<reference evidence="7 8" key="1">
    <citation type="journal article" date="2019" name="Int. J. Syst. Evol. Microbiol.">
        <title>The Global Catalogue of Microorganisms (GCM) 10K type strain sequencing project: providing services to taxonomists for standard genome sequencing and annotation.</title>
        <authorList>
            <consortium name="The Broad Institute Genomics Platform"/>
            <consortium name="The Broad Institute Genome Sequencing Center for Infectious Disease"/>
            <person name="Wu L."/>
            <person name="Ma J."/>
        </authorList>
    </citation>
    <scope>NUCLEOTIDE SEQUENCE [LARGE SCALE GENOMIC DNA]</scope>
    <source>
        <strain evidence="7 8">JCM 16221</strain>
    </source>
</reference>
<sequence>MTESEAARTFALAYVPGVTPDKWVRRWNEREPHVPLDLVNSANDEAEGLVRDGTADAALLRLPIDRTGVHAIPLYTEKTVVVAPKEHLIAAADELTPADLDEEIVQHPLDDPLDWGAVDREGPPGLPAIERPATTGDAIQLVAAGVGVLIVPQSVARLHHRKDLIHRPIEELPESEVALAWLVRDETPELMEQFIGVVRGRTPNSTRGKQREQPAKKQRKQANPQGGRSQGGKTQGAKKPGGKAPGGGRGGPRPGGRRSPRRR</sequence>
<keyword evidence="4" id="KW-0804">Transcription</keyword>
<dbReference type="SUPFAM" id="SSF53850">
    <property type="entry name" value="Periplasmic binding protein-like II"/>
    <property type="match status" value="1"/>
</dbReference>
<organism evidence="7 8">
    <name type="scientific">Saccharopolyspora halophila</name>
    <dbReference type="NCBI Taxonomy" id="405551"/>
    <lineage>
        <taxon>Bacteria</taxon>
        <taxon>Bacillati</taxon>
        <taxon>Actinomycetota</taxon>
        <taxon>Actinomycetes</taxon>
        <taxon>Pseudonocardiales</taxon>
        <taxon>Pseudonocardiaceae</taxon>
        <taxon>Saccharopolyspora</taxon>
    </lineage>
</organism>
<dbReference type="InterPro" id="IPR005119">
    <property type="entry name" value="LysR_subst-bd"/>
</dbReference>
<comment type="caution">
    <text evidence="7">The sequence shown here is derived from an EMBL/GenBank/DDBJ whole genome shotgun (WGS) entry which is preliminary data.</text>
</comment>
<gene>
    <name evidence="7" type="ORF">GCM10009854_17460</name>
</gene>
<dbReference type="CDD" id="cd05466">
    <property type="entry name" value="PBP2_LTTR_substrate"/>
    <property type="match status" value="1"/>
</dbReference>
<evidence type="ECO:0000256" key="1">
    <source>
        <dbReference type="ARBA" id="ARBA00009437"/>
    </source>
</evidence>
<keyword evidence="3" id="KW-0238">DNA-binding</keyword>
<dbReference type="PANTHER" id="PTHR30346">
    <property type="entry name" value="TRANSCRIPTIONAL DUAL REGULATOR HCAR-RELATED"/>
    <property type="match status" value="1"/>
</dbReference>
<feature type="compositionally biased region" description="Gly residues" evidence="5">
    <location>
        <begin position="243"/>
        <end position="254"/>
    </location>
</feature>
<dbReference type="Pfam" id="PF03466">
    <property type="entry name" value="LysR_substrate"/>
    <property type="match status" value="1"/>
</dbReference>
<comment type="similarity">
    <text evidence="1">Belongs to the LysR transcriptional regulatory family.</text>
</comment>
<evidence type="ECO:0000256" key="3">
    <source>
        <dbReference type="ARBA" id="ARBA00023125"/>
    </source>
</evidence>
<feature type="region of interest" description="Disordered" evidence="5">
    <location>
        <begin position="196"/>
        <end position="263"/>
    </location>
</feature>
<keyword evidence="2" id="KW-0805">Transcription regulation</keyword>
<dbReference type="EMBL" id="BAAARA010000004">
    <property type="protein sequence ID" value="GAA2341490.1"/>
    <property type="molecule type" value="Genomic_DNA"/>
</dbReference>
<evidence type="ECO:0000313" key="7">
    <source>
        <dbReference type="EMBL" id="GAA2341490.1"/>
    </source>
</evidence>
<evidence type="ECO:0000256" key="5">
    <source>
        <dbReference type="SAM" id="MobiDB-lite"/>
    </source>
</evidence>
<dbReference type="RefSeq" id="WP_344128619.1">
    <property type="nucleotide sequence ID" value="NZ_BAAARA010000004.1"/>
</dbReference>
<feature type="domain" description="LysR substrate-binding" evidence="6">
    <location>
        <begin position="22"/>
        <end position="200"/>
    </location>
</feature>
<dbReference type="Gene3D" id="3.40.190.10">
    <property type="entry name" value="Periplasmic binding protein-like II"/>
    <property type="match status" value="2"/>
</dbReference>
<evidence type="ECO:0000259" key="6">
    <source>
        <dbReference type="Pfam" id="PF03466"/>
    </source>
</evidence>
<evidence type="ECO:0000313" key="8">
    <source>
        <dbReference type="Proteomes" id="UP001501218"/>
    </source>
</evidence>
<protein>
    <submittedName>
        <fullName evidence="7">LysR substrate-binding domain-containing protein</fullName>
    </submittedName>
</protein>
<name>A0ABN3G1N7_9PSEU</name>
<proteinExistence type="inferred from homology"/>
<dbReference type="Gene3D" id="3.40.190.290">
    <property type="match status" value="1"/>
</dbReference>
<evidence type="ECO:0000256" key="2">
    <source>
        <dbReference type="ARBA" id="ARBA00023015"/>
    </source>
</evidence>
<accession>A0ABN3G1N7</accession>
<keyword evidence="8" id="KW-1185">Reference proteome</keyword>
<dbReference type="Proteomes" id="UP001501218">
    <property type="component" value="Unassembled WGS sequence"/>
</dbReference>
<evidence type="ECO:0000256" key="4">
    <source>
        <dbReference type="ARBA" id="ARBA00023163"/>
    </source>
</evidence>
<dbReference type="PANTHER" id="PTHR30346:SF0">
    <property type="entry name" value="HCA OPERON TRANSCRIPTIONAL ACTIVATOR HCAR"/>
    <property type="match status" value="1"/>
</dbReference>